<dbReference type="InterPro" id="IPR013783">
    <property type="entry name" value="Ig-like_fold"/>
</dbReference>
<organism evidence="4 5">
    <name type="scientific">Sphingobacterium deserti</name>
    <dbReference type="NCBI Taxonomy" id="1229276"/>
    <lineage>
        <taxon>Bacteria</taxon>
        <taxon>Pseudomonadati</taxon>
        <taxon>Bacteroidota</taxon>
        <taxon>Sphingobacteriia</taxon>
        <taxon>Sphingobacteriales</taxon>
        <taxon>Sphingobacteriaceae</taxon>
        <taxon>Sphingobacterium</taxon>
    </lineage>
</organism>
<dbReference type="InterPro" id="IPR036116">
    <property type="entry name" value="FN3_sf"/>
</dbReference>
<keyword evidence="5" id="KW-1185">Reference proteome</keyword>
<evidence type="ECO:0000313" key="5">
    <source>
        <dbReference type="Proteomes" id="UP000031802"/>
    </source>
</evidence>
<dbReference type="InterPro" id="IPR032530">
    <property type="entry name" value="DUF4957"/>
</dbReference>
<feature type="chain" id="PRO_5002124300" evidence="1">
    <location>
        <begin position="25"/>
        <end position="577"/>
    </location>
</feature>
<feature type="domain" description="DUF5123" evidence="3">
    <location>
        <begin position="475"/>
        <end position="576"/>
    </location>
</feature>
<proteinExistence type="predicted"/>
<keyword evidence="1" id="KW-0732">Signal</keyword>
<protein>
    <submittedName>
        <fullName evidence="4">Uncharacterized protein</fullName>
    </submittedName>
</protein>
<dbReference type="EMBL" id="JJMU01000053">
    <property type="protein sequence ID" value="KGE13407.1"/>
    <property type="molecule type" value="Genomic_DNA"/>
</dbReference>
<sequence>MRTFLKRRGYIPFVLMLLWFTACNKTTDPISDLSGPVENLRHVVQGEHVKIAWDLSGQSFTHYEVQLSRLPDFALLNQSVTLNSDVSEHVFWKLGRGEDYYCRIRKVAESNETEWSSVEFNTSESNILLPLGENDLAGRSVTLRWDPISTDIKLSKITFEPAFGPVKEHMLTATHITDKSLSVADLAVDMAYEARLYDGDFMVGRLSFTTLAVPVNGVWTLSPHSNLLMAIQAAAHQDRIVLRPGVYDLSTAVPRLEDKSIRIEGAEEANRSKLYVRNFFLIGPQSGIAFKNLDISGSRIDEYNRELSNTQDHLWNDWLISVDVASPGLDAVDIDNCIVRNYWAGIFQMNDTNRPPHKVGNSIRIHNTIVHHVGGNNEAPTLAINAAQVKVISVSNSTIYQSNRLFVKIDAERNAANVVDFTFKNNTVDASWAGGSFDFLAVKAPSRFSSENNNFTNMTSAGNFFPNFAYTQNTFHKRLINTNFFKVLSKSTIYGSNSSNMPVHTWEIRHPNTRWNEVLPAFIMNDAQHQNPNSIQAYTVSHDPGYLDAANGDFTVSASSPLRSVGQGSPIGDPRWW</sequence>
<accession>A0A0B8SZP7</accession>
<dbReference type="OrthoDB" id="691503at2"/>
<dbReference type="RefSeq" id="WP_081939470.1">
    <property type="nucleotide sequence ID" value="NZ_JJMU01000053.1"/>
</dbReference>
<dbReference type="Pfam" id="PF17161">
    <property type="entry name" value="DUF5123"/>
    <property type="match status" value="1"/>
</dbReference>
<dbReference type="Gene3D" id="2.60.40.10">
    <property type="entry name" value="Immunoglobulins"/>
    <property type="match status" value="1"/>
</dbReference>
<dbReference type="PROSITE" id="PS51257">
    <property type="entry name" value="PROKAR_LIPOPROTEIN"/>
    <property type="match status" value="1"/>
</dbReference>
<name>A0A0B8SZP7_9SPHI</name>
<gene>
    <name evidence="4" type="ORF">DI53_2938</name>
</gene>
<evidence type="ECO:0000313" key="4">
    <source>
        <dbReference type="EMBL" id="KGE13407.1"/>
    </source>
</evidence>
<dbReference type="InterPro" id="IPR033427">
    <property type="entry name" value="DUF5123"/>
</dbReference>
<evidence type="ECO:0000259" key="2">
    <source>
        <dbReference type="Pfam" id="PF16318"/>
    </source>
</evidence>
<evidence type="ECO:0000259" key="3">
    <source>
        <dbReference type="Pfam" id="PF17161"/>
    </source>
</evidence>
<dbReference type="STRING" id="1229276.DI53_2938"/>
<dbReference type="Proteomes" id="UP000031802">
    <property type="component" value="Unassembled WGS sequence"/>
</dbReference>
<dbReference type="SUPFAM" id="SSF49265">
    <property type="entry name" value="Fibronectin type III"/>
    <property type="match status" value="1"/>
</dbReference>
<reference evidence="4 5" key="2">
    <citation type="journal article" date="2015" name="PLoS ONE">
        <title>Whole-Genome Optical Mapping and Finished Genome Sequence of Sphingobacterium deserti sp. nov., a New Species Isolated from the Western Desert of China.</title>
        <authorList>
            <person name="Teng C."/>
            <person name="Zhou Z."/>
            <person name="Molnar I."/>
            <person name="Li X."/>
            <person name="Tang R."/>
            <person name="Chen M."/>
            <person name="Wang L."/>
            <person name="Su S."/>
            <person name="Zhang W."/>
            <person name="Lin M."/>
        </authorList>
    </citation>
    <scope>NUCLEOTIDE SEQUENCE [LARGE SCALE GENOMIC DNA]</scope>
    <source>
        <strain evidence="5">ACCC05744</strain>
    </source>
</reference>
<comment type="caution">
    <text evidence="4">The sequence shown here is derived from an EMBL/GenBank/DDBJ whole genome shotgun (WGS) entry which is preliminary data.</text>
</comment>
<feature type="signal peptide" evidence="1">
    <location>
        <begin position="1"/>
        <end position="24"/>
    </location>
</feature>
<evidence type="ECO:0000256" key="1">
    <source>
        <dbReference type="SAM" id="SignalP"/>
    </source>
</evidence>
<dbReference type="AlphaFoldDB" id="A0A0B8SZP7"/>
<dbReference type="SUPFAM" id="SSF51126">
    <property type="entry name" value="Pectin lyase-like"/>
    <property type="match status" value="1"/>
</dbReference>
<dbReference type="Pfam" id="PF16318">
    <property type="entry name" value="DUF4957"/>
    <property type="match status" value="1"/>
</dbReference>
<dbReference type="PATRIC" id="fig|1229276.3.peg.3037"/>
<reference evidence="5" key="1">
    <citation type="submission" date="2014-04" db="EMBL/GenBank/DDBJ databases">
        <title>Whole-Genome optical mapping and complete genome sequence of Sphingobacterium deserti sp. nov., a new spaces isolated from desert in the west of China.</title>
        <authorList>
            <person name="Teng C."/>
            <person name="Zhou Z."/>
            <person name="Li X."/>
            <person name="Chen M."/>
            <person name="Lin M."/>
            <person name="Wang L."/>
            <person name="Su S."/>
            <person name="Zhang C."/>
            <person name="Zhang W."/>
        </authorList>
    </citation>
    <scope>NUCLEOTIDE SEQUENCE [LARGE SCALE GENOMIC DNA]</scope>
    <source>
        <strain evidence="5">ACCC05744</strain>
    </source>
</reference>
<dbReference type="InterPro" id="IPR011050">
    <property type="entry name" value="Pectin_lyase_fold/virulence"/>
</dbReference>
<feature type="domain" description="DUF4957" evidence="2">
    <location>
        <begin position="245"/>
        <end position="402"/>
    </location>
</feature>